<organism evidence="2 3">
    <name type="scientific">Methanosarcina horonobensis HB-1 = JCM 15518</name>
    <dbReference type="NCBI Taxonomy" id="1434110"/>
    <lineage>
        <taxon>Archaea</taxon>
        <taxon>Methanobacteriati</taxon>
        <taxon>Methanobacteriota</taxon>
        <taxon>Stenosarchaea group</taxon>
        <taxon>Methanomicrobia</taxon>
        <taxon>Methanosarcinales</taxon>
        <taxon>Methanosarcinaceae</taxon>
        <taxon>Methanosarcina</taxon>
    </lineage>
</organism>
<dbReference type="Proteomes" id="UP000033101">
    <property type="component" value="Chromosome"/>
</dbReference>
<reference evidence="2 3" key="1">
    <citation type="submission" date="2014-07" db="EMBL/GenBank/DDBJ databases">
        <title>Methanogenic archaea and the global carbon cycle.</title>
        <authorList>
            <person name="Henriksen J.R."/>
            <person name="Luke J."/>
            <person name="Reinhart S."/>
            <person name="Benedict M.N."/>
            <person name="Youngblut N.D."/>
            <person name="Metcalf M.E."/>
            <person name="Whitaker R.J."/>
            <person name="Metcalf W.W."/>
        </authorList>
    </citation>
    <scope>NUCLEOTIDE SEQUENCE [LARGE SCALE GENOMIC DNA]</scope>
    <source>
        <strain evidence="2 3">HB-1</strain>
    </source>
</reference>
<dbReference type="HOGENOM" id="CLU_031112_2_0_2"/>
<feature type="compositionally biased region" description="Polar residues" evidence="1">
    <location>
        <begin position="15"/>
        <end position="41"/>
    </location>
</feature>
<dbReference type="Gene3D" id="2.160.20.20">
    <property type="match status" value="1"/>
</dbReference>
<evidence type="ECO:0000256" key="1">
    <source>
        <dbReference type="SAM" id="MobiDB-lite"/>
    </source>
</evidence>
<proteinExistence type="predicted"/>
<keyword evidence="3" id="KW-1185">Reference proteome</keyword>
<dbReference type="EMBL" id="CP009516">
    <property type="protein sequence ID" value="AKB78997.1"/>
    <property type="molecule type" value="Genomic_DNA"/>
</dbReference>
<accession>A0A0E3SFI3</accession>
<evidence type="ECO:0000313" key="3">
    <source>
        <dbReference type="Proteomes" id="UP000033101"/>
    </source>
</evidence>
<sequence length="409" mass="41445">MSSKSATTTETTTEAYAQSGGTSVRSDQAITASNTDESSIKVTDSGTLTLSDSTVTKTGETSSNENSDFYGLNAAVLAESGSTIKLTNCTVNTGANGANGVFATGSGSSVILSDVVIKTTADGSRGVDATLSGSITCTDVDITTEGQHCAAIATDRGSGTVTVTGGTMTTAGEGSPGIYSTGNITVSDAVITAAGSEAAVIEGKNSISLEKVALSSAKKCGAMLYQSFSGDAEVGTSIFTMNGGSLTAAIGPLFYITNTDSIIELKDADLTAMSGTLLTASADRWGNNGSNGGVVTLKAENETLDGSITCDSISSVTVMLQNSTVLEGSMNAENTAGSMALILDHTSAWNVTGTSYLTSFTDEDSTLVNIKDNGYTVYYNADESTNSWLNGNTYILIDGGKLTPFTGSA</sequence>
<dbReference type="SUPFAM" id="SSF51126">
    <property type="entry name" value="Pectin lyase-like"/>
    <property type="match status" value="1"/>
</dbReference>
<dbReference type="InterPro" id="IPR012332">
    <property type="entry name" value="Autotransporter_pectin_lyase_C"/>
</dbReference>
<dbReference type="PATRIC" id="fig|1434110.4.peg.3233"/>
<dbReference type="AlphaFoldDB" id="A0A0E3SFI3"/>
<feature type="region of interest" description="Disordered" evidence="1">
    <location>
        <begin position="1"/>
        <end position="43"/>
    </location>
</feature>
<gene>
    <name evidence="2" type="ORF">MSHOH_2514</name>
</gene>
<protein>
    <submittedName>
        <fullName evidence="2">Uncharacterized protein</fullName>
    </submittedName>
</protein>
<evidence type="ECO:0000313" key="2">
    <source>
        <dbReference type="EMBL" id="AKB78997.1"/>
    </source>
</evidence>
<dbReference type="KEGG" id="mhor:MSHOH_2514"/>
<name>A0A0E3SFI3_9EURY</name>
<dbReference type="InterPro" id="IPR011050">
    <property type="entry name" value="Pectin_lyase_fold/virulence"/>
</dbReference>